<keyword evidence="1" id="KW-0812">Transmembrane</keyword>
<reference evidence="2" key="1">
    <citation type="submission" date="2016-10" db="EMBL/GenBank/DDBJ databases">
        <title>Sequence of Gallionella enrichment culture.</title>
        <authorList>
            <person name="Poehlein A."/>
            <person name="Muehling M."/>
            <person name="Daniel R."/>
        </authorList>
    </citation>
    <scope>NUCLEOTIDE SEQUENCE</scope>
</reference>
<organism evidence="2">
    <name type="scientific">mine drainage metagenome</name>
    <dbReference type="NCBI Taxonomy" id="410659"/>
    <lineage>
        <taxon>unclassified sequences</taxon>
        <taxon>metagenomes</taxon>
        <taxon>ecological metagenomes</taxon>
    </lineage>
</organism>
<proteinExistence type="predicted"/>
<comment type="caution">
    <text evidence="2">The sequence shown here is derived from an EMBL/GenBank/DDBJ whole genome shotgun (WGS) entry which is preliminary data.</text>
</comment>
<protein>
    <submittedName>
        <fullName evidence="2">Uncharacterized protein</fullName>
    </submittedName>
</protein>
<dbReference type="EMBL" id="MLJW01000039">
    <property type="protein sequence ID" value="OIR07165.1"/>
    <property type="molecule type" value="Genomic_DNA"/>
</dbReference>
<sequence length="96" mass="11195">MEKAREHSLAAWASIRRRGLVRYLVLHGALPWGPLPGLILYLVLSFWLKFELFSFAGTLRLLACLLFFSYCGAYFAWHRWRTEEFIWASQRDGAGD</sequence>
<evidence type="ECO:0000256" key="1">
    <source>
        <dbReference type="SAM" id="Phobius"/>
    </source>
</evidence>
<gene>
    <name evidence="2" type="ORF">GALL_107540</name>
</gene>
<keyword evidence="1" id="KW-0472">Membrane</keyword>
<feature type="transmembrane region" description="Helical" evidence="1">
    <location>
        <begin position="53"/>
        <end position="77"/>
    </location>
</feature>
<feature type="transmembrane region" description="Helical" evidence="1">
    <location>
        <begin position="20"/>
        <end position="47"/>
    </location>
</feature>
<accession>A0A1J5ST14</accession>
<name>A0A1J5ST14_9ZZZZ</name>
<dbReference type="AlphaFoldDB" id="A0A1J5ST14"/>
<evidence type="ECO:0000313" key="2">
    <source>
        <dbReference type="EMBL" id="OIR07165.1"/>
    </source>
</evidence>
<keyword evidence="1" id="KW-1133">Transmembrane helix</keyword>